<organism evidence="8 9">
    <name type="scientific">Silurus asotus</name>
    <name type="common">Amur catfish</name>
    <name type="synonym">Parasilurus asotus</name>
    <dbReference type="NCBI Taxonomy" id="30991"/>
    <lineage>
        <taxon>Eukaryota</taxon>
        <taxon>Metazoa</taxon>
        <taxon>Chordata</taxon>
        <taxon>Craniata</taxon>
        <taxon>Vertebrata</taxon>
        <taxon>Euteleostomi</taxon>
        <taxon>Actinopterygii</taxon>
        <taxon>Neopterygii</taxon>
        <taxon>Teleostei</taxon>
        <taxon>Ostariophysi</taxon>
        <taxon>Siluriformes</taxon>
        <taxon>Siluridae</taxon>
        <taxon>Silurus</taxon>
    </lineage>
</organism>
<dbReference type="PANTHER" id="PTHR24100:SF130">
    <property type="entry name" value="BUTYROPHILIN-LIKE PROTEIN 9"/>
    <property type="match status" value="1"/>
</dbReference>
<dbReference type="GO" id="GO:0050852">
    <property type="term" value="P:T cell receptor signaling pathway"/>
    <property type="evidence" value="ECO:0007669"/>
    <property type="project" value="TreeGrafter"/>
</dbReference>
<dbReference type="PROSITE" id="PS50835">
    <property type="entry name" value="IG_LIKE"/>
    <property type="match status" value="3"/>
</dbReference>
<evidence type="ECO:0000259" key="7">
    <source>
        <dbReference type="PROSITE" id="PS50835"/>
    </source>
</evidence>
<feature type="domain" description="Ig-like" evidence="7">
    <location>
        <begin position="217"/>
        <end position="302"/>
    </location>
</feature>
<dbReference type="InterPro" id="IPR013783">
    <property type="entry name" value="Ig-like_fold"/>
</dbReference>
<accession>A0AAD5A1V7</accession>
<name>A0AAD5A1V7_SILAS</name>
<keyword evidence="9" id="KW-1185">Reference proteome</keyword>
<protein>
    <submittedName>
        <fullName evidence="8">Butyrophilin-like protein 8 isoform X1</fullName>
    </submittedName>
</protein>
<dbReference type="SUPFAM" id="SSF48726">
    <property type="entry name" value="Immunoglobulin"/>
    <property type="match status" value="3"/>
</dbReference>
<evidence type="ECO:0000313" key="9">
    <source>
        <dbReference type="Proteomes" id="UP001205998"/>
    </source>
</evidence>
<comment type="subcellular location">
    <subcellularLocation>
        <location evidence="1">Membrane</location>
    </subcellularLocation>
</comment>
<evidence type="ECO:0000256" key="6">
    <source>
        <dbReference type="ARBA" id="ARBA00023319"/>
    </source>
</evidence>
<feature type="domain" description="Ig-like" evidence="7">
    <location>
        <begin position="104"/>
        <end position="198"/>
    </location>
</feature>
<dbReference type="SMART" id="SM00406">
    <property type="entry name" value="IGv"/>
    <property type="match status" value="3"/>
</dbReference>
<sequence length="302" mass="34091">DDATLPCHLSPKRSAVAMDIRWFKGADCICEYQNGQVREGKDYEGRVSLFTHELKEGNLSLMLRNVQELDNGVYKCKVTHGKDKVESDQNSLCVKVTVHAYADDEVTLPCYLSPPISAVPMEIRWFKGTDCICVYQNGQVNEGNGFQGKVCLFNHKLEKGNVSLMLRNVQESDDGEYKCEVTCQKCKMESNGVSLHVSEFKLVSSYSDLDMPDKFYGDDVTLSCHLFPQMSAVAMEIRWFKEAECICVCQNGQVNEGNGYESRVSLYTKELEDGNVSLLLRNVQESDDGKYTCEVTQRKDKV</sequence>
<evidence type="ECO:0000256" key="3">
    <source>
        <dbReference type="ARBA" id="ARBA00023136"/>
    </source>
</evidence>
<evidence type="ECO:0000256" key="5">
    <source>
        <dbReference type="ARBA" id="ARBA00023180"/>
    </source>
</evidence>
<dbReference type="EMBL" id="MU583860">
    <property type="protein sequence ID" value="KAI5608208.1"/>
    <property type="molecule type" value="Genomic_DNA"/>
</dbReference>
<dbReference type="GO" id="GO:0005102">
    <property type="term" value="F:signaling receptor binding"/>
    <property type="evidence" value="ECO:0007669"/>
    <property type="project" value="TreeGrafter"/>
</dbReference>
<dbReference type="PANTHER" id="PTHR24100">
    <property type="entry name" value="BUTYROPHILIN"/>
    <property type="match status" value="1"/>
</dbReference>
<keyword evidence="2" id="KW-0732">Signal</keyword>
<keyword evidence="6" id="KW-0393">Immunoglobulin domain</keyword>
<dbReference type="SMART" id="SM00409">
    <property type="entry name" value="IG"/>
    <property type="match status" value="3"/>
</dbReference>
<dbReference type="InterPro" id="IPR036179">
    <property type="entry name" value="Ig-like_dom_sf"/>
</dbReference>
<gene>
    <name evidence="8" type="ORF">C0J50_9557</name>
</gene>
<keyword evidence="5" id="KW-0325">Glycoprotein</keyword>
<dbReference type="FunFam" id="2.60.40.10:FF:000142">
    <property type="entry name" value="V-set domain-containing T-cell activation inhibitor 1"/>
    <property type="match status" value="2"/>
</dbReference>
<reference evidence="8" key="1">
    <citation type="submission" date="2018-07" db="EMBL/GenBank/DDBJ databases">
        <title>Comparative genomics of catfishes provides insights into carnivory and benthic adaptation.</title>
        <authorList>
            <person name="Zhang Y."/>
            <person name="Wang D."/>
            <person name="Peng Z."/>
            <person name="Zheng S."/>
            <person name="Shao F."/>
            <person name="Tao W."/>
        </authorList>
    </citation>
    <scope>NUCLEOTIDE SEQUENCE</scope>
    <source>
        <strain evidence="8">Chongqing</strain>
    </source>
</reference>
<dbReference type="InterPro" id="IPR013106">
    <property type="entry name" value="Ig_V-set"/>
</dbReference>
<keyword evidence="3" id="KW-0472">Membrane</keyword>
<dbReference type="Pfam" id="PF07686">
    <property type="entry name" value="V-set"/>
    <property type="match status" value="3"/>
</dbReference>
<feature type="domain" description="Ig-like" evidence="7">
    <location>
        <begin position="1"/>
        <end position="93"/>
    </location>
</feature>
<evidence type="ECO:0000256" key="1">
    <source>
        <dbReference type="ARBA" id="ARBA00004370"/>
    </source>
</evidence>
<feature type="non-terminal residue" evidence="8">
    <location>
        <position position="1"/>
    </location>
</feature>
<evidence type="ECO:0000256" key="4">
    <source>
        <dbReference type="ARBA" id="ARBA00023157"/>
    </source>
</evidence>
<dbReference type="GO" id="GO:0050863">
    <property type="term" value="P:regulation of T cell activation"/>
    <property type="evidence" value="ECO:0007669"/>
    <property type="project" value="UniProtKB-ARBA"/>
</dbReference>
<dbReference type="Proteomes" id="UP001205998">
    <property type="component" value="Unassembled WGS sequence"/>
</dbReference>
<dbReference type="InterPro" id="IPR003599">
    <property type="entry name" value="Ig_sub"/>
</dbReference>
<dbReference type="InterPro" id="IPR007110">
    <property type="entry name" value="Ig-like_dom"/>
</dbReference>
<evidence type="ECO:0000313" key="8">
    <source>
        <dbReference type="EMBL" id="KAI5608208.1"/>
    </source>
</evidence>
<dbReference type="GO" id="GO:0001817">
    <property type="term" value="P:regulation of cytokine production"/>
    <property type="evidence" value="ECO:0007669"/>
    <property type="project" value="TreeGrafter"/>
</dbReference>
<comment type="caution">
    <text evidence="8">The sequence shown here is derived from an EMBL/GenBank/DDBJ whole genome shotgun (WGS) entry which is preliminary data.</text>
</comment>
<dbReference type="Gene3D" id="2.60.40.10">
    <property type="entry name" value="Immunoglobulins"/>
    <property type="match status" value="3"/>
</dbReference>
<dbReference type="InterPro" id="IPR050504">
    <property type="entry name" value="IgSF_BTN/MOG"/>
</dbReference>
<dbReference type="GO" id="GO:0009897">
    <property type="term" value="C:external side of plasma membrane"/>
    <property type="evidence" value="ECO:0007669"/>
    <property type="project" value="TreeGrafter"/>
</dbReference>
<dbReference type="GO" id="GO:1903037">
    <property type="term" value="P:regulation of leukocyte cell-cell adhesion"/>
    <property type="evidence" value="ECO:0007669"/>
    <property type="project" value="UniProtKB-ARBA"/>
</dbReference>
<keyword evidence="4" id="KW-1015">Disulfide bond</keyword>
<dbReference type="AlphaFoldDB" id="A0AAD5A1V7"/>
<feature type="non-terminal residue" evidence="8">
    <location>
        <position position="302"/>
    </location>
</feature>
<proteinExistence type="predicted"/>
<evidence type="ECO:0000256" key="2">
    <source>
        <dbReference type="ARBA" id="ARBA00022729"/>
    </source>
</evidence>